<dbReference type="GO" id="GO:0016628">
    <property type="term" value="F:oxidoreductase activity, acting on the CH-CH group of donors, NAD or NADP as acceptor"/>
    <property type="evidence" value="ECO:0007669"/>
    <property type="project" value="InterPro"/>
</dbReference>
<dbReference type="SUPFAM" id="SSF51735">
    <property type="entry name" value="NAD(P)-binding Rossmann-fold domains"/>
    <property type="match status" value="1"/>
</dbReference>
<dbReference type="InterPro" id="IPR036291">
    <property type="entry name" value="NAD(P)-bd_dom_sf"/>
</dbReference>
<organism evidence="3 4">
    <name type="scientific">Coprobacter secundus subsp. similis</name>
    <dbReference type="NCBI Taxonomy" id="2751153"/>
    <lineage>
        <taxon>Bacteria</taxon>
        <taxon>Pseudomonadati</taxon>
        <taxon>Bacteroidota</taxon>
        <taxon>Bacteroidia</taxon>
        <taxon>Bacteroidales</taxon>
        <taxon>Barnesiellaceae</taxon>
        <taxon>Coprobacter</taxon>
    </lineage>
</organism>
<dbReference type="Proteomes" id="UP000594042">
    <property type="component" value="Chromosome"/>
</dbReference>
<sequence>MKARQIVLRSRPIGMPTENNFGFEEIEISAPKDGEVLLKSQYISVDPYMRGRMSDEESYIKPFELGKPIDGGAIATVIESKSDILKKGDRVVGMLPWATYSKDKADRLRKIHTDEFPDGYYLGVLGMPGLTAYFGVMDICQPRYGETMVISGAAGAVGLVAGQIARIQGCKVLGITGSDEKVNVLKNEFGFDMAINYKTTKDLSGTISELCPKGVDCYFDNVGGEVSEAIIAHLNYHARIALCGQIASYNTATQEMGPRLLPQILSKSGTIKGFIVGDYQKRFLEGLSHLMTWLKEGKLHYTETIIDGFDKLPYAFLGLFSGKNIGKMLVKVNE</sequence>
<dbReference type="KEGG" id="copr:Cop2CBH44_07790"/>
<name>A0A7G1HS54_9BACT</name>
<dbReference type="Gene3D" id="3.40.50.720">
    <property type="entry name" value="NAD(P)-binding Rossmann-like Domain"/>
    <property type="match status" value="1"/>
</dbReference>
<dbReference type="InterPro" id="IPR041694">
    <property type="entry name" value="ADH_N_2"/>
</dbReference>
<dbReference type="AlphaFoldDB" id="A0A7G1HS54"/>
<evidence type="ECO:0000313" key="4">
    <source>
        <dbReference type="Proteomes" id="UP000594042"/>
    </source>
</evidence>
<evidence type="ECO:0000259" key="2">
    <source>
        <dbReference type="SMART" id="SM00829"/>
    </source>
</evidence>
<proteinExistence type="predicted"/>
<dbReference type="InterPro" id="IPR020843">
    <property type="entry name" value="ER"/>
</dbReference>
<dbReference type="PANTHER" id="PTHR43205:SF7">
    <property type="entry name" value="PROSTAGLANDIN REDUCTASE 1"/>
    <property type="match status" value="1"/>
</dbReference>
<accession>A0A7G1HS54</accession>
<keyword evidence="1" id="KW-0560">Oxidoreductase</keyword>
<gene>
    <name evidence="3" type="primary">yfmJ</name>
    <name evidence="3" type="ORF">Cop2CBH44_07790</name>
</gene>
<dbReference type="SUPFAM" id="SSF50129">
    <property type="entry name" value="GroES-like"/>
    <property type="match status" value="2"/>
</dbReference>
<dbReference type="Pfam" id="PF00107">
    <property type="entry name" value="ADH_zinc_N"/>
    <property type="match status" value="1"/>
</dbReference>
<protein>
    <submittedName>
        <fullName evidence="3">Putative NADP-dependent oxidoreductase YfmJ</fullName>
    </submittedName>
</protein>
<dbReference type="FunFam" id="3.40.50.720:FF:000121">
    <property type="entry name" value="Prostaglandin reductase 2"/>
    <property type="match status" value="1"/>
</dbReference>
<dbReference type="PANTHER" id="PTHR43205">
    <property type="entry name" value="PROSTAGLANDIN REDUCTASE"/>
    <property type="match status" value="1"/>
</dbReference>
<reference evidence="4" key="1">
    <citation type="submission" date="2020-07" db="EMBL/GenBank/DDBJ databases">
        <title>Complete genome sequencing of Coprobacter sp. strain 2CBH44.</title>
        <authorList>
            <person name="Sakamoto M."/>
            <person name="Murakami T."/>
            <person name="Mori H."/>
        </authorList>
    </citation>
    <scope>NUCLEOTIDE SEQUENCE [LARGE SCALE GENOMIC DNA]</scope>
    <source>
        <strain evidence="4">2CBH44</strain>
    </source>
</reference>
<evidence type="ECO:0000313" key="3">
    <source>
        <dbReference type="EMBL" id="BCI62426.1"/>
    </source>
</evidence>
<dbReference type="InterPro" id="IPR011032">
    <property type="entry name" value="GroES-like_sf"/>
</dbReference>
<feature type="domain" description="Enoyl reductase (ER)" evidence="2">
    <location>
        <begin position="17"/>
        <end position="330"/>
    </location>
</feature>
<dbReference type="EMBL" id="AP023322">
    <property type="protein sequence ID" value="BCI62426.1"/>
    <property type="molecule type" value="Genomic_DNA"/>
</dbReference>
<keyword evidence="4" id="KW-1185">Reference proteome</keyword>
<dbReference type="SMART" id="SM00829">
    <property type="entry name" value="PKS_ER"/>
    <property type="match status" value="1"/>
</dbReference>
<dbReference type="Pfam" id="PF16884">
    <property type="entry name" value="ADH_N_2"/>
    <property type="match status" value="1"/>
</dbReference>
<dbReference type="CDD" id="cd05288">
    <property type="entry name" value="PGDH"/>
    <property type="match status" value="1"/>
</dbReference>
<dbReference type="InterPro" id="IPR045010">
    <property type="entry name" value="MDR_fam"/>
</dbReference>
<evidence type="ECO:0000256" key="1">
    <source>
        <dbReference type="ARBA" id="ARBA00023002"/>
    </source>
</evidence>
<dbReference type="Gene3D" id="3.90.180.10">
    <property type="entry name" value="Medium-chain alcohol dehydrogenases, catalytic domain"/>
    <property type="match status" value="1"/>
</dbReference>
<dbReference type="InterPro" id="IPR013149">
    <property type="entry name" value="ADH-like_C"/>
</dbReference>